<dbReference type="EMBL" id="BAAAQB010000044">
    <property type="protein sequence ID" value="GAA2146922.1"/>
    <property type="molecule type" value="Genomic_DNA"/>
</dbReference>
<feature type="region of interest" description="Disordered" evidence="2">
    <location>
        <begin position="200"/>
        <end position="238"/>
    </location>
</feature>
<dbReference type="RefSeq" id="WP_344368223.1">
    <property type="nucleotide sequence ID" value="NZ_BAAAQB010000044.1"/>
</dbReference>
<dbReference type="PANTHER" id="PTHR36512">
    <property type="entry name" value="D-AMINOPEPTIDASE"/>
    <property type="match status" value="1"/>
</dbReference>
<accession>A0ABP5LL49</accession>
<dbReference type="InterPro" id="IPR016117">
    <property type="entry name" value="ArgJ-like_dom_sf"/>
</dbReference>
<evidence type="ECO:0000313" key="3">
    <source>
        <dbReference type="EMBL" id="GAA2146922.1"/>
    </source>
</evidence>
<evidence type="ECO:0000313" key="4">
    <source>
        <dbReference type="Proteomes" id="UP001500102"/>
    </source>
</evidence>
<comment type="caution">
    <text evidence="3">The sequence shown here is derived from an EMBL/GenBank/DDBJ whole genome shotgun (WGS) entry which is preliminary data.</text>
</comment>
<dbReference type="InterPro" id="IPR005321">
    <property type="entry name" value="Peptidase_S58_DmpA"/>
</dbReference>
<name>A0ABP5LL49_9MICC</name>
<dbReference type="PANTHER" id="PTHR36512:SF3">
    <property type="entry name" value="BLR5678 PROTEIN"/>
    <property type="match status" value="1"/>
</dbReference>
<sequence length="363" mass="35402">MKATGAITDVAGIRVGHVQKSDDGWLSGVTVVLPPPGTVGSVDVRGGGPGTHETDALDPTTLSSTVDAVVLTGGSAFGLAAAHGAQRWCEENGRGFAVPGGLVPIVPAAAIFDLGRGGDFTARPGDAMGYAATAAAGARANGHDVDRGNVGAGTGAAIGRGTYKGGVGTASITLDSGVVVAALAVVNALGLPFIASPQQTEPGSVRLSWGHDGGVPSPSLRGEGAGGDEGASAQRVSAVGAEGEAEAAGYGPGATAPPLNTTLVIVATDAVLDKSECKRTASAAHAGLARALNPSHTLADGDTVFALATGAVALDRSTAAARQISLITLQSAAADVVRLAILDGIERAEAVTTPAGTLGAYGR</sequence>
<reference evidence="4" key="1">
    <citation type="journal article" date="2019" name="Int. J. Syst. Evol. Microbiol.">
        <title>The Global Catalogue of Microorganisms (GCM) 10K type strain sequencing project: providing services to taxonomists for standard genome sequencing and annotation.</title>
        <authorList>
            <consortium name="The Broad Institute Genomics Platform"/>
            <consortium name="The Broad Institute Genome Sequencing Center for Infectious Disease"/>
            <person name="Wu L."/>
            <person name="Ma J."/>
        </authorList>
    </citation>
    <scope>NUCLEOTIDE SEQUENCE [LARGE SCALE GENOMIC DNA]</scope>
    <source>
        <strain evidence="4">JCM 15921</strain>
    </source>
</reference>
<dbReference type="SUPFAM" id="SSF56266">
    <property type="entry name" value="DmpA/ArgJ-like"/>
    <property type="match status" value="2"/>
</dbReference>
<organism evidence="3 4">
    <name type="scientific">Arthrobacter humicola</name>
    <dbReference type="NCBI Taxonomy" id="409291"/>
    <lineage>
        <taxon>Bacteria</taxon>
        <taxon>Bacillati</taxon>
        <taxon>Actinomycetota</taxon>
        <taxon>Actinomycetes</taxon>
        <taxon>Micrococcales</taxon>
        <taxon>Micrococcaceae</taxon>
        <taxon>Arthrobacter</taxon>
    </lineage>
</organism>
<proteinExistence type="inferred from homology"/>
<keyword evidence="4" id="KW-1185">Reference proteome</keyword>
<comment type="similarity">
    <text evidence="1">Belongs to the peptidase S58 family.</text>
</comment>
<dbReference type="Pfam" id="PF03576">
    <property type="entry name" value="Peptidase_S58"/>
    <property type="match status" value="1"/>
</dbReference>
<dbReference type="Proteomes" id="UP001500102">
    <property type="component" value="Unassembled WGS sequence"/>
</dbReference>
<evidence type="ECO:0000256" key="2">
    <source>
        <dbReference type="SAM" id="MobiDB-lite"/>
    </source>
</evidence>
<dbReference type="Gene3D" id="3.60.70.12">
    <property type="entry name" value="L-amino peptidase D-ALA esterase/amidase"/>
    <property type="match status" value="1"/>
</dbReference>
<evidence type="ECO:0000256" key="1">
    <source>
        <dbReference type="ARBA" id="ARBA00007068"/>
    </source>
</evidence>
<gene>
    <name evidence="3" type="ORF">GCM10009825_40900</name>
</gene>
<protein>
    <submittedName>
        <fullName evidence="3">P1 family peptidase</fullName>
    </submittedName>
</protein>
<dbReference type="CDD" id="cd02252">
    <property type="entry name" value="nylC_like"/>
    <property type="match status" value="1"/>
</dbReference>